<evidence type="ECO:0000256" key="2">
    <source>
        <dbReference type="SAM" id="SignalP"/>
    </source>
</evidence>
<dbReference type="Pfam" id="PF03968">
    <property type="entry name" value="LptD_N"/>
    <property type="match status" value="1"/>
</dbReference>
<accession>A0A126UXX4</accession>
<dbReference type="EMBL" id="CP014327">
    <property type="protein sequence ID" value="AML50922.1"/>
    <property type="molecule type" value="Genomic_DNA"/>
</dbReference>
<feature type="chain" id="PRO_5007443139" description="Organic solvent tolerance-like N-terminal domain-containing protein" evidence="2">
    <location>
        <begin position="23"/>
        <end position="166"/>
    </location>
</feature>
<dbReference type="GO" id="GO:0015920">
    <property type="term" value="P:lipopolysaccharide transport"/>
    <property type="evidence" value="ECO:0007669"/>
    <property type="project" value="TreeGrafter"/>
</dbReference>
<dbReference type="InterPro" id="IPR005653">
    <property type="entry name" value="OstA-like_N"/>
</dbReference>
<sequence>MIYMRAILAIFLLIGFAGSTFAQGTQIPFGGYEHNASLPVEVISDALEVDQETGNATFVGNVVIGQGEMRLNASKVVVEYKTGVNQTGGKISRMVASGGVILVNGPEAAEADEAVYSIDNAEITMSGNVILTQGNNALSSTQMVVDLNTGRAQMTGRVKTILQPEN</sequence>
<feature type="domain" description="Organic solvent tolerance-like N-terminal" evidence="3">
    <location>
        <begin position="42"/>
        <end position="150"/>
    </location>
</feature>
<organism evidence="4 5">
    <name type="scientific">Falsihalocynthiibacter arcticus</name>
    <dbReference type="NCBI Taxonomy" id="1579316"/>
    <lineage>
        <taxon>Bacteria</taxon>
        <taxon>Pseudomonadati</taxon>
        <taxon>Pseudomonadota</taxon>
        <taxon>Alphaproteobacteria</taxon>
        <taxon>Rhodobacterales</taxon>
        <taxon>Roseobacteraceae</taxon>
        <taxon>Falsihalocynthiibacter</taxon>
    </lineage>
</organism>
<dbReference type="PANTHER" id="PTHR36504:SF1">
    <property type="entry name" value="LIPOPOLYSACCHARIDE EXPORT SYSTEM PROTEIN LPTA"/>
    <property type="match status" value="1"/>
</dbReference>
<evidence type="ECO:0000313" key="5">
    <source>
        <dbReference type="Proteomes" id="UP000070371"/>
    </source>
</evidence>
<dbReference type="OrthoDB" id="9811926at2"/>
<dbReference type="Gene3D" id="2.60.450.10">
    <property type="entry name" value="Lipopolysaccharide (LPS) transport protein A like domain"/>
    <property type="match status" value="1"/>
</dbReference>
<dbReference type="Proteomes" id="UP000070371">
    <property type="component" value="Chromosome"/>
</dbReference>
<name>A0A126UXX4_9RHOB</name>
<dbReference type="InterPro" id="IPR052037">
    <property type="entry name" value="LPS_export_LptA"/>
</dbReference>
<gene>
    <name evidence="4" type="ORF">RC74_06185</name>
</gene>
<dbReference type="PANTHER" id="PTHR36504">
    <property type="entry name" value="LIPOPOLYSACCHARIDE EXPORT SYSTEM PROTEIN LPTA"/>
    <property type="match status" value="1"/>
</dbReference>
<protein>
    <recommendedName>
        <fullName evidence="3">Organic solvent tolerance-like N-terminal domain-containing protein</fullName>
    </recommendedName>
</protein>
<dbReference type="STRING" id="1579316.RC74_06185"/>
<dbReference type="GO" id="GO:0009279">
    <property type="term" value="C:cell outer membrane"/>
    <property type="evidence" value="ECO:0007669"/>
    <property type="project" value="TreeGrafter"/>
</dbReference>
<reference evidence="4 5" key="1">
    <citation type="submission" date="2016-02" db="EMBL/GenBank/DDBJ databases">
        <title>Complete genome sequence of Halocynthiibacter arcticus PAMC 20958t from arctic marine sediment.</title>
        <authorList>
            <person name="Lee Y.M."/>
            <person name="Baek K."/>
            <person name="Lee H.K."/>
            <person name="Shin S.C."/>
        </authorList>
    </citation>
    <scope>NUCLEOTIDE SEQUENCE [LARGE SCALE GENOMIC DNA]</scope>
    <source>
        <strain evidence="4">PAMC 20958</strain>
    </source>
</reference>
<feature type="signal peptide" evidence="2">
    <location>
        <begin position="1"/>
        <end position="22"/>
    </location>
</feature>
<dbReference type="GO" id="GO:0030288">
    <property type="term" value="C:outer membrane-bounded periplasmic space"/>
    <property type="evidence" value="ECO:0007669"/>
    <property type="project" value="TreeGrafter"/>
</dbReference>
<evidence type="ECO:0000313" key="4">
    <source>
        <dbReference type="EMBL" id="AML50922.1"/>
    </source>
</evidence>
<keyword evidence="5" id="KW-1185">Reference proteome</keyword>
<dbReference type="GO" id="GO:0017089">
    <property type="term" value="F:glycolipid transfer activity"/>
    <property type="evidence" value="ECO:0007669"/>
    <property type="project" value="TreeGrafter"/>
</dbReference>
<dbReference type="KEGG" id="hat:RC74_06185"/>
<proteinExistence type="predicted"/>
<evidence type="ECO:0000259" key="3">
    <source>
        <dbReference type="Pfam" id="PF03968"/>
    </source>
</evidence>
<dbReference type="AlphaFoldDB" id="A0A126UXX4"/>
<evidence type="ECO:0000256" key="1">
    <source>
        <dbReference type="ARBA" id="ARBA00022729"/>
    </source>
</evidence>
<keyword evidence="1 2" id="KW-0732">Signal</keyword>